<protein>
    <recommendedName>
        <fullName evidence="10">Signal transducer and activator of transcription linker domain-containing protein</fullName>
    </recommendedName>
</protein>
<keyword evidence="11" id="KW-1185">Reference proteome</keyword>
<evidence type="ECO:0000313" key="11">
    <source>
        <dbReference type="Proteomes" id="UP000887566"/>
    </source>
</evidence>
<dbReference type="InterPro" id="IPR048988">
    <property type="entry name" value="STAT_linker"/>
</dbReference>
<dbReference type="GO" id="GO:0003700">
    <property type="term" value="F:DNA-binding transcription factor activity"/>
    <property type="evidence" value="ECO:0007669"/>
    <property type="project" value="InterPro"/>
</dbReference>
<evidence type="ECO:0000256" key="8">
    <source>
        <dbReference type="ARBA" id="ARBA00023163"/>
    </source>
</evidence>
<evidence type="ECO:0000256" key="6">
    <source>
        <dbReference type="ARBA" id="ARBA00023015"/>
    </source>
</evidence>
<keyword evidence="9" id="KW-0539">Nucleus</keyword>
<dbReference type="Proteomes" id="UP000887566">
    <property type="component" value="Unplaced"/>
</dbReference>
<dbReference type="InterPro" id="IPR001217">
    <property type="entry name" value="STAT"/>
</dbReference>
<dbReference type="GO" id="GO:0003677">
    <property type="term" value="F:DNA binding"/>
    <property type="evidence" value="ECO:0007669"/>
    <property type="project" value="UniProtKB-KW"/>
</dbReference>
<evidence type="ECO:0000256" key="7">
    <source>
        <dbReference type="ARBA" id="ARBA00023125"/>
    </source>
</evidence>
<keyword evidence="5" id="KW-0727">SH2 domain</keyword>
<accession>A0A914WJ78</accession>
<dbReference type="AlphaFoldDB" id="A0A914WJ78"/>
<proteinExistence type="predicted"/>
<dbReference type="InterPro" id="IPR012345">
    <property type="entry name" value="STAT_TF_DNA-bd_N"/>
</dbReference>
<evidence type="ECO:0000313" key="12">
    <source>
        <dbReference type="WBParaSite" id="PSAMB.scaffold4319size15011.g23989.t1"/>
    </source>
</evidence>
<dbReference type="Gene3D" id="2.60.40.630">
    <property type="entry name" value="STAT transcription factor, DNA-binding domain"/>
    <property type="match status" value="1"/>
</dbReference>
<keyword evidence="3" id="KW-0963">Cytoplasm</keyword>
<dbReference type="WBParaSite" id="PSAMB.scaffold4319size15011.g23989.t1">
    <property type="protein sequence ID" value="PSAMB.scaffold4319size15011.g23989.t1"/>
    <property type="gene ID" value="PSAMB.scaffold4319size15011.g23989"/>
</dbReference>
<keyword evidence="7" id="KW-0238">DNA-binding</keyword>
<keyword evidence="4" id="KW-0597">Phosphoprotein</keyword>
<dbReference type="Pfam" id="PF21354">
    <property type="entry name" value="STAT_linker"/>
    <property type="match status" value="1"/>
</dbReference>
<evidence type="ECO:0000256" key="1">
    <source>
        <dbReference type="ARBA" id="ARBA00004123"/>
    </source>
</evidence>
<organism evidence="11 12">
    <name type="scientific">Plectus sambesii</name>
    <dbReference type="NCBI Taxonomy" id="2011161"/>
    <lineage>
        <taxon>Eukaryota</taxon>
        <taxon>Metazoa</taxon>
        <taxon>Ecdysozoa</taxon>
        <taxon>Nematoda</taxon>
        <taxon>Chromadorea</taxon>
        <taxon>Plectida</taxon>
        <taxon>Plectina</taxon>
        <taxon>Plectoidea</taxon>
        <taxon>Plectidae</taxon>
        <taxon>Plectus</taxon>
    </lineage>
</organism>
<dbReference type="PANTHER" id="PTHR11801">
    <property type="entry name" value="SIGNAL TRANSDUCER AND ACTIVATOR OF TRANSCRIPTION"/>
    <property type="match status" value="1"/>
</dbReference>
<dbReference type="InterPro" id="IPR008967">
    <property type="entry name" value="p53-like_TF_DNA-bd_sf"/>
</dbReference>
<dbReference type="GO" id="GO:0005634">
    <property type="term" value="C:nucleus"/>
    <property type="evidence" value="ECO:0007669"/>
    <property type="project" value="UniProtKB-SubCell"/>
</dbReference>
<dbReference type="Gene3D" id="1.10.238.10">
    <property type="entry name" value="EF-hand"/>
    <property type="match status" value="1"/>
</dbReference>
<evidence type="ECO:0000256" key="4">
    <source>
        <dbReference type="ARBA" id="ARBA00022553"/>
    </source>
</evidence>
<comment type="subcellular location">
    <subcellularLocation>
        <location evidence="2">Cytoplasm</location>
    </subcellularLocation>
    <subcellularLocation>
        <location evidence="1">Nucleus</location>
    </subcellularLocation>
</comment>
<evidence type="ECO:0000256" key="5">
    <source>
        <dbReference type="ARBA" id="ARBA00022999"/>
    </source>
</evidence>
<name>A0A914WJ78_9BILA</name>
<reference evidence="12" key="1">
    <citation type="submission" date="2022-11" db="UniProtKB">
        <authorList>
            <consortium name="WormBaseParasite"/>
        </authorList>
    </citation>
    <scope>IDENTIFICATION</scope>
</reference>
<evidence type="ECO:0000256" key="2">
    <source>
        <dbReference type="ARBA" id="ARBA00004496"/>
    </source>
</evidence>
<evidence type="ECO:0000259" key="10">
    <source>
        <dbReference type="Pfam" id="PF21354"/>
    </source>
</evidence>
<dbReference type="GO" id="GO:0007165">
    <property type="term" value="P:signal transduction"/>
    <property type="evidence" value="ECO:0007669"/>
    <property type="project" value="InterPro"/>
</dbReference>
<keyword evidence="6" id="KW-0805">Transcription regulation</keyword>
<dbReference type="SUPFAM" id="SSF49417">
    <property type="entry name" value="p53-like transcription factors"/>
    <property type="match status" value="1"/>
</dbReference>
<sequence length="385" mass="43523">MDYSAAFVPPYPIHLLKKVMAENLYALHQWLPALVMNLEGTVSNLEKRKKQIFIEKQQFTELQKCCQISENNERMIDTTLQELTLSYKSTSKEVSDLIKYLHLLRTSLNQGISCPTSEPTILLKLRDLWSNLLHLWRELVANSLLVSVQPSPIVQKDKSIETEVQLLIDAAIALPIIRCRIVNVCDVDALQSGRTTCGQLQSQGRIENDETPLIVKDGVLVSQQYDEKEKHLLLKHIGTRKKSNTAERSLVTELKCVILYEVIPSEDLHRALLGYTETIWAVSLPVVLITHGKQMIDALSTIIWDRAFGDTKQVDWSSLADLLKKTFAYVTGSAKRTLTDQDLQYLRGKLNGNGQTYSYAQFAKVNTWLEAKSRLIIKAAGNCAV</sequence>
<dbReference type="GO" id="GO:0005737">
    <property type="term" value="C:cytoplasm"/>
    <property type="evidence" value="ECO:0007669"/>
    <property type="project" value="UniProtKB-SubCell"/>
</dbReference>
<evidence type="ECO:0000256" key="3">
    <source>
        <dbReference type="ARBA" id="ARBA00022490"/>
    </source>
</evidence>
<feature type="domain" description="Signal transducer and activator of transcription linker" evidence="10">
    <location>
        <begin position="311"/>
        <end position="366"/>
    </location>
</feature>
<evidence type="ECO:0000256" key="9">
    <source>
        <dbReference type="ARBA" id="ARBA00023242"/>
    </source>
</evidence>
<keyword evidence="8" id="KW-0804">Transcription</keyword>